<feature type="region of interest" description="Disordered" evidence="1">
    <location>
        <begin position="141"/>
        <end position="160"/>
    </location>
</feature>
<keyword evidence="3" id="KW-1185">Reference proteome</keyword>
<reference evidence="2 3" key="1">
    <citation type="submission" date="2021-07" db="EMBL/GenBank/DDBJ databases">
        <title>Actinomadura sp. PM05-2 isolated from lichen.</title>
        <authorList>
            <person name="Somphong A."/>
            <person name="Phongsopitanun W."/>
            <person name="Tanasupawat S."/>
            <person name="Peongsungnone V."/>
        </authorList>
    </citation>
    <scope>NUCLEOTIDE SEQUENCE [LARGE SCALE GENOMIC DNA]</scope>
    <source>
        <strain evidence="2 3">PM05-2</strain>
    </source>
</reference>
<feature type="compositionally biased region" description="Basic and acidic residues" evidence="1">
    <location>
        <begin position="24"/>
        <end position="36"/>
    </location>
</feature>
<dbReference type="PANTHER" id="PTHR32305">
    <property type="match status" value="1"/>
</dbReference>
<proteinExistence type="predicted"/>
<evidence type="ECO:0008006" key="4">
    <source>
        <dbReference type="Google" id="ProtNLM"/>
    </source>
</evidence>
<accession>A0ABS7G3D1</accession>
<dbReference type="NCBIfam" id="TIGR01643">
    <property type="entry name" value="YD_repeat_2x"/>
    <property type="match status" value="1"/>
</dbReference>
<sequence>MADANTDQSKAVADVPNTTYTLNGDERVTEAKDPAGNKRSKTYTALGDVATSTDGNGKVSTMTYGANGGESLTASQSASGATVKAAYGNSSTATNPTGAFQPSTSTDVQNNVTAYTYNGPGNLQSAKDATAAQADVDYNGDGTVKTSTDPKNKSAGNSTKYGYTNKQLTSLTPVTGASLKGRAFTYDAYGRLATSTDGAGNTTTYTYDDDDHVTKISAGALSNVLTYDNAGNLKTATDAHGTTTYDYNTRNWLTGLTDSADTYTAFSYDDDGNRTYAYFGAKPDDTSTWAARQQWQYNDSNQITRITVLANSANLTKVADTSYCWVTHTNGVDCPTGKSASNTGLVSWSKNNVTGTTAVYTYDKANRITKATGVYGHDYSYTYDSDGNRTNHTQDSTGYDNKFNTANQLVFHDDGSDTDVTYDGAGNQTVSPVGRKLGYNAFGQMASNDGGAYTYAGTTNNELLAAGTRTYTWGLNDSVGKPWLQSYTAAGTTGYINRDGDSPYTYTDPTGQSTFTELGETFFGVGGALEGAETGSVETALAGTVTDIGVDVGCNFVLGLAAPETAGASLAVGEVGCMALGSEAGSAVMEG</sequence>
<evidence type="ECO:0000313" key="3">
    <source>
        <dbReference type="Proteomes" id="UP000774570"/>
    </source>
</evidence>
<dbReference type="Pfam" id="PF05593">
    <property type="entry name" value="RHS_repeat"/>
    <property type="match status" value="2"/>
</dbReference>
<feature type="compositionally biased region" description="Polar residues" evidence="1">
    <location>
        <begin position="144"/>
        <end position="160"/>
    </location>
</feature>
<dbReference type="InterPro" id="IPR031325">
    <property type="entry name" value="RHS_repeat"/>
</dbReference>
<dbReference type="RefSeq" id="WP_220169559.1">
    <property type="nucleotide sequence ID" value="NZ_JAIBOA010000022.1"/>
</dbReference>
<feature type="region of interest" description="Disordered" evidence="1">
    <location>
        <begin position="1"/>
        <end position="58"/>
    </location>
</feature>
<name>A0ABS7G3D1_9ACTN</name>
<dbReference type="InterPro" id="IPR050708">
    <property type="entry name" value="T6SS_VgrG/RHS"/>
</dbReference>
<gene>
    <name evidence="2" type="ORF">K1Y72_28440</name>
</gene>
<protein>
    <recommendedName>
        <fullName evidence="4">RHS repeat protein</fullName>
    </recommendedName>
</protein>
<evidence type="ECO:0000313" key="2">
    <source>
        <dbReference type="EMBL" id="MBW8486327.1"/>
    </source>
</evidence>
<dbReference type="EMBL" id="JAIBOA010000022">
    <property type="protein sequence ID" value="MBW8486327.1"/>
    <property type="molecule type" value="Genomic_DNA"/>
</dbReference>
<evidence type="ECO:0000256" key="1">
    <source>
        <dbReference type="SAM" id="MobiDB-lite"/>
    </source>
</evidence>
<dbReference type="Proteomes" id="UP000774570">
    <property type="component" value="Unassembled WGS sequence"/>
</dbReference>
<dbReference type="InterPro" id="IPR006530">
    <property type="entry name" value="YD"/>
</dbReference>
<dbReference type="PANTHER" id="PTHR32305:SF15">
    <property type="entry name" value="PROTEIN RHSA-RELATED"/>
    <property type="match status" value="1"/>
</dbReference>
<dbReference type="Gene3D" id="2.180.10.10">
    <property type="entry name" value="RHS repeat-associated core"/>
    <property type="match status" value="1"/>
</dbReference>
<comment type="caution">
    <text evidence="2">The sequence shown here is derived from an EMBL/GenBank/DDBJ whole genome shotgun (WGS) entry which is preliminary data.</text>
</comment>
<organism evidence="2 3">
    <name type="scientific">Actinomadura parmotrematis</name>
    <dbReference type="NCBI Taxonomy" id="2864039"/>
    <lineage>
        <taxon>Bacteria</taxon>
        <taxon>Bacillati</taxon>
        <taxon>Actinomycetota</taxon>
        <taxon>Actinomycetes</taxon>
        <taxon>Streptosporangiales</taxon>
        <taxon>Thermomonosporaceae</taxon>
        <taxon>Actinomadura</taxon>
    </lineage>
</organism>